<organism evidence="2 3">
    <name type="scientific">Candidatus Kaiserbacteria bacterium GW2011_GWB1_50_17</name>
    <dbReference type="NCBI Taxonomy" id="1618673"/>
    <lineage>
        <taxon>Bacteria</taxon>
        <taxon>Candidatus Kaiseribacteriota</taxon>
    </lineage>
</organism>
<name>A0A0G1WH41_9BACT</name>
<keyword evidence="1" id="KW-0812">Transmembrane</keyword>
<evidence type="ECO:0000313" key="3">
    <source>
        <dbReference type="Proteomes" id="UP000034120"/>
    </source>
</evidence>
<dbReference type="Proteomes" id="UP000034120">
    <property type="component" value="Unassembled WGS sequence"/>
</dbReference>
<feature type="transmembrane region" description="Helical" evidence="1">
    <location>
        <begin position="60"/>
        <end position="80"/>
    </location>
</feature>
<accession>A0A0G1WH41</accession>
<evidence type="ECO:0000256" key="1">
    <source>
        <dbReference type="SAM" id="Phobius"/>
    </source>
</evidence>
<keyword evidence="1" id="KW-1133">Transmembrane helix</keyword>
<dbReference type="EMBL" id="LCQM01000005">
    <property type="protein sequence ID" value="KKW17960.1"/>
    <property type="molecule type" value="Genomic_DNA"/>
</dbReference>
<gene>
    <name evidence="2" type="ORF">UY57_C0005G0010</name>
</gene>
<evidence type="ECO:0000313" key="2">
    <source>
        <dbReference type="EMBL" id="KKW17960.1"/>
    </source>
</evidence>
<comment type="caution">
    <text evidence="2">The sequence shown here is derived from an EMBL/GenBank/DDBJ whole genome shotgun (WGS) entry which is preliminary data.</text>
</comment>
<sequence length="127" mass="13717">MLVGFVAVGVFGFAGMSHDMSHGSGCIASTLNNSVVCPQDALSSALYHIAAYQSFSQATIISLSFSALALLILLAALFAVRKKILLIPSAPLCILSKRRDDIPLPRREKFLRRLSLFENSPSRFCSA</sequence>
<reference evidence="2 3" key="1">
    <citation type="journal article" date="2015" name="Nature">
        <title>rRNA introns, odd ribosomes, and small enigmatic genomes across a large radiation of phyla.</title>
        <authorList>
            <person name="Brown C.T."/>
            <person name="Hug L.A."/>
            <person name="Thomas B.C."/>
            <person name="Sharon I."/>
            <person name="Castelle C.J."/>
            <person name="Singh A."/>
            <person name="Wilkins M.J."/>
            <person name="Williams K.H."/>
            <person name="Banfield J.F."/>
        </authorList>
    </citation>
    <scope>NUCLEOTIDE SEQUENCE [LARGE SCALE GENOMIC DNA]</scope>
</reference>
<dbReference type="AlphaFoldDB" id="A0A0G1WH41"/>
<keyword evidence="1" id="KW-0472">Membrane</keyword>
<proteinExistence type="predicted"/>
<protein>
    <submittedName>
        <fullName evidence="2">Uncharacterized protein</fullName>
    </submittedName>
</protein>